<feature type="region of interest" description="Disordered" evidence="1">
    <location>
        <begin position="125"/>
        <end position="149"/>
    </location>
</feature>
<dbReference type="KEGG" id="tsy:THSYN_26245"/>
<protein>
    <submittedName>
        <fullName evidence="3">Uncharacterized protein</fullName>
    </submittedName>
</protein>
<dbReference type="AlphaFoldDB" id="A0A2K8UG40"/>
<feature type="chain" id="PRO_5014978988" evidence="2">
    <location>
        <begin position="31"/>
        <end position="297"/>
    </location>
</feature>
<evidence type="ECO:0000256" key="2">
    <source>
        <dbReference type="SAM" id="SignalP"/>
    </source>
</evidence>
<proteinExistence type="predicted"/>
<dbReference type="RefSeq" id="WP_100921759.1">
    <property type="nucleotide sequence ID" value="NZ_CP020370.1"/>
</dbReference>
<dbReference type="Proteomes" id="UP000232638">
    <property type="component" value="Chromosome"/>
</dbReference>
<evidence type="ECO:0000313" key="3">
    <source>
        <dbReference type="EMBL" id="AUB84091.1"/>
    </source>
</evidence>
<organism evidence="3 4">
    <name type="scientific">Candidatus Thiodictyon syntrophicum</name>
    <dbReference type="NCBI Taxonomy" id="1166950"/>
    <lineage>
        <taxon>Bacteria</taxon>
        <taxon>Pseudomonadati</taxon>
        <taxon>Pseudomonadota</taxon>
        <taxon>Gammaproteobacteria</taxon>
        <taxon>Chromatiales</taxon>
        <taxon>Chromatiaceae</taxon>
        <taxon>Thiodictyon</taxon>
    </lineage>
</organism>
<accession>A0A2K8UG40</accession>
<dbReference type="EMBL" id="CP020370">
    <property type="protein sequence ID" value="AUB84091.1"/>
    <property type="molecule type" value="Genomic_DNA"/>
</dbReference>
<evidence type="ECO:0000313" key="4">
    <source>
        <dbReference type="Proteomes" id="UP000232638"/>
    </source>
</evidence>
<name>A0A2K8UG40_9GAMM</name>
<keyword evidence="4" id="KW-1185">Reference proteome</keyword>
<feature type="signal peptide" evidence="2">
    <location>
        <begin position="1"/>
        <end position="30"/>
    </location>
</feature>
<gene>
    <name evidence="3" type="ORF">THSYN_26245</name>
</gene>
<keyword evidence="2" id="KW-0732">Signal</keyword>
<evidence type="ECO:0000256" key="1">
    <source>
        <dbReference type="SAM" id="MobiDB-lite"/>
    </source>
</evidence>
<sequence>MKMQSTTKRLTTTASALSLGLLLCGPLATAADAPAATPAPAPAIETYPSWTAQERQQHWEQMQQSARELWAKVNLSPEQRQQYWEQVQQGARDLWDKWGLSAQQRQHYWEQMQQGWNDLVAMVNPPAETPPTAPAPTEPVALAATPPTAPAPAAPLAVAATPPTAPAPAAPVAVAATPPTAPAPAAPVAVAATPPTAPAPAAPVALAATPSTALPPAAAHTSRSAYNLLTLWGLTLEQRQQYWASVQRAEQTTMDPPALAAVAPAVTASTTLPAVVGDPPETVYNILSLWGLTSEKR</sequence>
<feature type="compositionally biased region" description="Pro residues" evidence="1">
    <location>
        <begin position="127"/>
        <end position="137"/>
    </location>
</feature>
<reference evidence="3 4" key="1">
    <citation type="submission" date="2017-03" db="EMBL/GenBank/DDBJ databases">
        <title>Complete genome sequence of Candidatus 'Thiodictyon syntrophicum' sp. nov. strain Cad16T, a photolithoautotroph purple sulfur bacterium isolated from an alpine meromictic lake.</title>
        <authorList>
            <person name="Luedin S.M."/>
            <person name="Pothier J.F."/>
            <person name="Danza F."/>
            <person name="Storelli N."/>
            <person name="Wittwer M."/>
            <person name="Tonolla M."/>
        </authorList>
    </citation>
    <scope>NUCLEOTIDE SEQUENCE [LARGE SCALE GENOMIC DNA]</scope>
    <source>
        <strain evidence="3 4">Cad16T</strain>
    </source>
</reference>